<dbReference type="InterPro" id="IPR020635">
    <property type="entry name" value="Tyr_kinase_cat_dom"/>
</dbReference>
<gene>
    <name evidence="25" type="primary">mertka</name>
</gene>
<dbReference type="GO" id="GO:0006909">
    <property type="term" value="P:phagocytosis"/>
    <property type="evidence" value="ECO:0007669"/>
    <property type="project" value="TreeGrafter"/>
</dbReference>
<feature type="signal peptide" evidence="22">
    <location>
        <begin position="1"/>
        <end position="25"/>
    </location>
</feature>
<dbReference type="Gene3D" id="1.10.510.10">
    <property type="entry name" value="Transferase(Phosphotransferase) domain 1"/>
    <property type="match status" value="1"/>
</dbReference>
<dbReference type="GO" id="GO:0007399">
    <property type="term" value="P:nervous system development"/>
    <property type="evidence" value="ECO:0007669"/>
    <property type="project" value="TreeGrafter"/>
</dbReference>
<evidence type="ECO:0000256" key="12">
    <source>
        <dbReference type="ARBA" id="ARBA00022840"/>
    </source>
</evidence>
<evidence type="ECO:0000256" key="11">
    <source>
        <dbReference type="ARBA" id="ARBA00022777"/>
    </source>
</evidence>
<evidence type="ECO:0000256" key="20">
    <source>
        <dbReference type="ARBA" id="ARBA00051243"/>
    </source>
</evidence>
<keyword evidence="26" id="KW-1185">Reference proteome</keyword>
<dbReference type="SMART" id="SM00409">
    <property type="entry name" value="IG"/>
    <property type="match status" value="2"/>
</dbReference>
<dbReference type="Gene3D" id="2.60.40.10">
    <property type="entry name" value="Immunoglobulins"/>
    <property type="match status" value="4"/>
</dbReference>
<evidence type="ECO:0000256" key="17">
    <source>
        <dbReference type="ARBA" id="ARBA00023170"/>
    </source>
</evidence>
<keyword evidence="19" id="KW-0393">Immunoglobulin domain</keyword>
<dbReference type="PROSITE" id="PS00109">
    <property type="entry name" value="PROTEIN_KINASE_TYR"/>
    <property type="match status" value="1"/>
</dbReference>
<reference evidence="25" key="3">
    <citation type="submission" date="2025-09" db="UniProtKB">
        <authorList>
            <consortium name="Ensembl"/>
        </authorList>
    </citation>
    <scope>IDENTIFICATION</scope>
</reference>
<dbReference type="Pfam" id="PF07714">
    <property type="entry name" value="PK_Tyr_Ser-Thr"/>
    <property type="match status" value="1"/>
</dbReference>
<dbReference type="InterPro" id="IPR050122">
    <property type="entry name" value="RTK"/>
</dbReference>
<sequence>MAKKSTLGWFGVFLSVIIVWSPADAQHYPSRIHRPTRTSEPIVIPVHVPRYYLTPDQLRGLHFKPTVGLIQLSEGHEAKFNCSIDIPDARQEAAIAWVKNGQELAGNNQVVINELQTITDGVATLLSTVSITHVQRVDAGDYCCRLSINTKMVESRPIVLEVEGLPTFMHQPEDRNVTRNANFTLTCVAVGPPDPVQIRWLRDGIADSDFHSSPSNYTVSGEYTQFSCEAHNQKGVTTSREANINIKGKDGASGGCNTFQEVFIWSPGHDGFSPLTLCHIRVREVTNTRFINVTVPPFQYEVPGLKAMTWYNLSVSCSNEVGASPLSMWIQSNTTEGVPSVFPRNVTVQQNESWLVISWRPPPEDKINGILRGYDVIVRHNTMINPIMTHLNHVRCVLFQIHTNATVAFVEVQEFNSTYSVEVAACTQAGSGMVSPPVWLFVPENTVMTVSFACCSESLSFFFFPVSPCRRLIGSGEKLQPTVLYKPQRSYNRSAIGMTLGNLGISAELQAKLQDVMVLRSLLYVGKILGEGEFGSVVEGHLRQPDGTSEKVAVKTMKLESFSQREIEEFLNEAACMKDFNHPNVIKLLGVCLEGGTGHFPKPMVILPFMKYGDLHSFLLRSRLGESPLFLPTQTLLKFMVDIALGMEYLSGRNFLHRDLAARNCMLRDDMTVCVADFGLSKKIYSGDYYRQGRIAKMPVKWIAVESLADRVFTVKSDVWAFGVTMWEIATRGMTPYPGVQNHEIYDYLLEGQRLKQPTDCLDELYEIMYSCWRADPLDRPFFPQLREMLEKLTEKLPESFSREDIIYINTSFPEEDPDGEALPAVHPVFSSSPSCSHQAAENSVVTADIHGSLEDEEEEDDGRYVVVISADPSLRCPAVDTPLLSSDAFSQANGDAVTDVTGADHGSSDTSFLLR</sequence>
<dbReference type="InterPro" id="IPR036179">
    <property type="entry name" value="Ig-like_dom_sf"/>
</dbReference>
<feature type="domain" description="Immunoglobulin" evidence="24">
    <location>
        <begin position="67"/>
        <end position="163"/>
    </location>
</feature>
<evidence type="ECO:0000256" key="4">
    <source>
        <dbReference type="ARBA" id="ARBA00022475"/>
    </source>
</evidence>
<dbReference type="GO" id="GO:0043235">
    <property type="term" value="C:receptor complex"/>
    <property type="evidence" value="ECO:0007669"/>
    <property type="project" value="TreeGrafter"/>
</dbReference>
<dbReference type="Pfam" id="PF00047">
    <property type="entry name" value="ig"/>
    <property type="match status" value="1"/>
</dbReference>
<dbReference type="InterPro" id="IPR001245">
    <property type="entry name" value="Ser-Thr/Tyr_kinase_cat_dom"/>
</dbReference>
<evidence type="ECO:0000256" key="19">
    <source>
        <dbReference type="ARBA" id="ARBA00023319"/>
    </source>
</evidence>
<proteinExistence type="inferred from homology"/>
<evidence type="ECO:0000256" key="14">
    <source>
        <dbReference type="ARBA" id="ARBA00023136"/>
    </source>
</evidence>
<dbReference type="CDD" id="cd00063">
    <property type="entry name" value="FN3"/>
    <property type="match status" value="2"/>
</dbReference>
<keyword evidence="16" id="KW-1015">Disulfide bond</keyword>
<evidence type="ECO:0000256" key="9">
    <source>
        <dbReference type="ARBA" id="ARBA00022737"/>
    </source>
</evidence>
<keyword evidence="13" id="KW-1133">Transmembrane helix</keyword>
<evidence type="ECO:0000256" key="16">
    <source>
        <dbReference type="ARBA" id="ARBA00023157"/>
    </source>
</evidence>
<dbReference type="SUPFAM" id="SSF56112">
    <property type="entry name" value="Protein kinase-like (PK-like)"/>
    <property type="match status" value="1"/>
</dbReference>
<evidence type="ECO:0000313" key="26">
    <source>
        <dbReference type="Proteomes" id="UP000472265"/>
    </source>
</evidence>
<comment type="catalytic activity">
    <reaction evidence="20">
        <text>L-tyrosyl-[protein] + ATP = O-phospho-L-tyrosyl-[protein] + ADP + H(+)</text>
        <dbReference type="Rhea" id="RHEA:10596"/>
        <dbReference type="Rhea" id="RHEA-COMP:10136"/>
        <dbReference type="Rhea" id="RHEA-COMP:20101"/>
        <dbReference type="ChEBI" id="CHEBI:15378"/>
        <dbReference type="ChEBI" id="CHEBI:30616"/>
        <dbReference type="ChEBI" id="CHEBI:46858"/>
        <dbReference type="ChEBI" id="CHEBI:61978"/>
        <dbReference type="ChEBI" id="CHEBI:456216"/>
        <dbReference type="EC" id="2.7.10.1"/>
    </reaction>
</comment>
<evidence type="ECO:0000256" key="21">
    <source>
        <dbReference type="PROSITE-ProRule" id="PRU10141"/>
    </source>
</evidence>
<evidence type="ECO:0000259" key="24">
    <source>
        <dbReference type="SMART" id="SM00409"/>
    </source>
</evidence>
<evidence type="ECO:0000256" key="8">
    <source>
        <dbReference type="ARBA" id="ARBA00022729"/>
    </source>
</evidence>
<keyword evidence="4" id="KW-1003">Cell membrane</keyword>
<dbReference type="AlphaFoldDB" id="A0A671YMK3"/>
<accession>A0A671YMK3</accession>
<evidence type="ECO:0000256" key="1">
    <source>
        <dbReference type="ARBA" id="ARBA00004251"/>
    </source>
</evidence>
<dbReference type="PANTHER" id="PTHR24416">
    <property type="entry name" value="TYROSINE-PROTEIN KINASE RECEPTOR"/>
    <property type="match status" value="1"/>
</dbReference>
<dbReference type="FunFam" id="3.30.200.20:FF:000111">
    <property type="entry name" value="Tyrosine-protein kinase receptor TYRO3"/>
    <property type="match status" value="1"/>
</dbReference>
<dbReference type="InterPro" id="IPR013151">
    <property type="entry name" value="Immunoglobulin_dom"/>
</dbReference>
<dbReference type="InterPro" id="IPR017441">
    <property type="entry name" value="Protein_kinase_ATP_BS"/>
</dbReference>
<evidence type="ECO:0000256" key="5">
    <source>
        <dbReference type="ARBA" id="ARBA00022553"/>
    </source>
</evidence>
<keyword evidence="7" id="KW-0812">Transmembrane</keyword>
<dbReference type="Ensembl" id="ENSSAUT00010066925.1">
    <property type="protein sequence ID" value="ENSSAUP00010063870.1"/>
    <property type="gene ID" value="ENSSAUG00010025658.1"/>
</dbReference>
<dbReference type="SUPFAM" id="SSF49265">
    <property type="entry name" value="Fibronectin type III"/>
    <property type="match status" value="1"/>
</dbReference>
<dbReference type="InterPro" id="IPR008266">
    <property type="entry name" value="Tyr_kinase_AS"/>
</dbReference>
<keyword evidence="10 21" id="KW-0547">Nucleotide-binding</keyword>
<keyword evidence="15" id="KW-0829">Tyrosine-protein kinase</keyword>
<dbReference type="Gene3D" id="3.30.200.20">
    <property type="entry name" value="Phosphorylase Kinase, domain 1"/>
    <property type="match status" value="1"/>
</dbReference>
<name>A0A671YMK3_SPAAU</name>
<protein>
    <recommendedName>
        <fullName evidence="3">receptor protein-tyrosine kinase</fullName>
        <ecNumber evidence="3">2.7.10.1</ecNumber>
    </recommendedName>
</protein>
<dbReference type="Pfam" id="PF00041">
    <property type="entry name" value="fn3"/>
    <property type="match status" value="1"/>
</dbReference>
<evidence type="ECO:0000256" key="15">
    <source>
        <dbReference type="ARBA" id="ARBA00023137"/>
    </source>
</evidence>
<keyword evidence="12 21" id="KW-0067">ATP-binding</keyword>
<evidence type="ECO:0000256" key="22">
    <source>
        <dbReference type="SAM" id="SignalP"/>
    </source>
</evidence>
<dbReference type="InterPro" id="IPR003961">
    <property type="entry name" value="FN3_dom"/>
</dbReference>
<evidence type="ECO:0000259" key="23">
    <source>
        <dbReference type="SMART" id="SM00219"/>
    </source>
</evidence>
<keyword evidence="17" id="KW-0675">Receptor</keyword>
<dbReference type="InterPro" id="IPR036116">
    <property type="entry name" value="FN3_sf"/>
</dbReference>
<dbReference type="GO" id="GO:0007169">
    <property type="term" value="P:cell surface receptor protein tyrosine kinase signaling pathway"/>
    <property type="evidence" value="ECO:0007669"/>
    <property type="project" value="TreeGrafter"/>
</dbReference>
<keyword evidence="14" id="KW-0472">Membrane</keyword>
<keyword evidence="11" id="KW-0418">Kinase</keyword>
<evidence type="ECO:0000256" key="2">
    <source>
        <dbReference type="ARBA" id="ARBA00006692"/>
    </source>
</evidence>
<feature type="domain" description="Immunoglobulin" evidence="24">
    <location>
        <begin position="172"/>
        <end position="247"/>
    </location>
</feature>
<evidence type="ECO:0000313" key="25">
    <source>
        <dbReference type="Ensembl" id="ENSSAUP00010063870.1"/>
    </source>
</evidence>
<organism evidence="25 26">
    <name type="scientific">Sparus aurata</name>
    <name type="common">Gilthead sea bream</name>
    <dbReference type="NCBI Taxonomy" id="8175"/>
    <lineage>
        <taxon>Eukaryota</taxon>
        <taxon>Metazoa</taxon>
        <taxon>Chordata</taxon>
        <taxon>Craniata</taxon>
        <taxon>Vertebrata</taxon>
        <taxon>Euteleostomi</taxon>
        <taxon>Actinopterygii</taxon>
        <taxon>Neopterygii</taxon>
        <taxon>Teleostei</taxon>
        <taxon>Neoteleostei</taxon>
        <taxon>Acanthomorphata</taxon>
        <taxon>Eupercaria</taxon>
        <taxon>Spariformes</taxon>
        <taxon>Sparidae</taxon>
        <taxon>Sparus</taxon>
    </lineage>
</organism>
<dbReference type="InterPro" id="IPR003599">
    <property type="entry name" value="Ig_sub"/>
</dbReference>
<dbReference type="FunFam" id="2.60.40.10:FF:000296">
    <property type="entry name" value="Tyrosine-protein kinase receptor TYRO3"/>
    <property type="match status" value="1"/>
</dbReference>
<dbReference type="SMART" id="SM00219">
    <property type="entry name" value="TyrKc"/>
    <property type="match status" value="1"/>
</dbReference>
<keyword evidence="6" id="KW-0808">Transferase</keyword>
<dbReference type="FunFam" id="1.10.510.10:FF:000089">
    <property type="entry name" value="Tyrosine-protein kinase receptor TYRO3"/>
    <property type="match status" value="1"/>
</dbReference>
<dbReference type="PROSITE" id="PS00107">
    <property type="entry name" value="PROTEIN_KINASE_ATP"/>
    <property type="match status" value="1"/>
</dbReference>
<reference evidence="25" key="1">
    <citation type="submission" date="2021-04" db="EMBL/GenBank/DDBJ databases">
        <authorList>
            <consortium name="Wellcome Sanger Institute Data Sharing"/>
        </authorList>
    </citation>
    <scope>NUCLEOTIDE SEQUENCE [LARGE SCALE GENOMIC DNA]</scope>
</reference>
<comment type="similarity">
    <text evidence="2">Belongs to the protein kinase superfamily. CAMK Ser/Thr protein kinase family.</text>
</comment>
<reference evidence="25" key="2">
    <citation type="submission" date="2025-08" db="UniProtKB">
        <authorList>
            <consortium name="Ensembl"/>
        </authorList>
    </citation>
    <scope>IDENTIFICATION</scope>
</reference>
<keyword evidence="5" id="KW-0597">Phosphoprotein</keyword>
<dbReference type="GO" id="GO:0005524">
    <property type="term" value="F:ATP binding"/>
    <property type="evidence" value="ECO:0007669"/>
    <property type="project" value="UniProtKB-UniRule"/>
</dbReference>
<evidence type="ECO:0000256" key="3">
    <source>
        <dbReference type="ARBA" id="ARBA00011902"/>
    </source>
</evidence>
<comment type="subcellular location">
    <subcellularLocation>
        <location evidence="1">Cell membrane</location>
        <topology evidence="1">Single-pass type I membrane protein</topology>
    </subcellularLocation>
</comment>
<dbReference type="SUPFAM" id="SSF48726">
    <property type="entry name" value="Immunoglobulin"/>
    <property type="match status" value="2"/>
</dbReference>
<dbReference type="GeneTree" id="ENSGT00940000155669"/>
<feature type="domain" description="Tyrosine-protein kinase catalytic" evidence="23">
    <location>
        <begin position="523"/>
        <end position="790"/>
    </location>
</feature>
<dbReference type="GO" id="GO:0016477">
    <property type="term" value="P:cell migration"/>
    <property type="evidence" value="ECO:0007669"/>
    <property type="project" value="TreeGrafter"/>
</dbReference>
<feature type="binding site" evidence="21">
    <location>
        <position position="555"/>
    </location>
    <ligand>
        <name>ATP</name>
        <dbReference type="ChEBI" id="CHEBI:30616"/>
    </ligand>
</feature>
<dbReference type="PRINTS" id="PR00109">
    <property type="entry name" value="TYRKINASE"/>
</dbReference>
<keyword evidence="8 22" id="KW-0732">Signal</keyword>
<evidence type="ECO:0000256" key="7">
    <source>
        <dbReference type="ARBA" id="ARBA00022692"/>
    </source>
</evidence>
<keyword evidence="9" id="KW-0677">Repeat</keyword>
<keyword evidence="18" id="KW-0325">Glycoprotein</keyword>
<dbReference type="Proteomes" id="UP000472265">
    <property type="component" value="Chromosome 15"/>
</dbReference>
<dbReference type="GO" id="GO:0005886">
    <property type="term" value="C:plasma membrane"/>
    <property type="evidence" value="ECO:0007669"/>
    <property type="project" value="UniProtKB-SubCell"/>
</dbReference>
<dbReference type="PANTHER" id="PTHR24416:SF257">
    <property type="entry name" value="TYROSINE-PROTEIN KINASE MER"/>
    <property type="match status" value="1"/>
</dbReference>
<evidence type="ECO:0000256" key="13">
    <source>
        <dbReference type="ARBA" id="ARBA00022989"/>
    </source>
</evidence>
<dbReference type="InterPro" id="IPR013783">
    <property type="entry name" value="Ig-like_fold"/>
</dbReference>
<feature type="chain" id="PRO_5025440149" description="receptor protein-tyrosine kinase" evidence="22">
    <location>
        <begin position="26"/>
        <end position="916"/>
    </location>
</feature>
<dbReference type="InterPro" id="IPR011009">
    <property type="entry name" value="Kinase-like_dom_sf"/>
</dbReference>
<evidence type="ECO:0000256" key="10">
    <source>
        <dbReference type="ARBA" id="ARBA00022741"/>
    </source>
</evidence>
<dbReference type="EC" id="2.7.10.1" evidence="3"/>
<dbReference type="GO" id="GO:0004714">
    <property type="term" value="F:transmembrane receptor protein tyrosine kinase activity"/>
    <property type="evidence" value="ECO:0007669"/>
    <property type="project" value="UniProtKB-EC"/>
</dbReference>
<evidence type="ECO:0000256" key="6">
    <source>
        <dbReference type="ARBA" id="ARBA00022679"/>
    </source>
</evidence>
<evidence type="ECO:0000256" key="18">
    <source>
        <dbReference type="ARBA" id="ARBA00023180"/>
    </source>
</evidence>